<name>A0A5E4M906_9HEMI</name>
<gene>
    <name evidence="1" type="ORF">CINCED_3A017592</name>
</gene>
<dbReference type="EMBL" id="CABPRJ010000481">
    <property type="protein sequence ID" value="VVC28542.1"/>
    <property type="molecule type" value="Genomic_DNA"/>
</dbReference>
<evidence type="ECO:0000313" key="2">
    <source>
        <dbReference type="Proteomes" id="UP000325440"/>
    </source>
</evidence>
<organism evidence="1 2">
    <name type="scientific">Cinara cedri</name>
    <dbReference type="NCBI Taxonomy" id="506608"/>
    <lineage>
        <taxon>Eukaryota</taxon>
        <taxon>Metazoa</taxon>
        <taxon>Ecdysozoa</taxon>
        <taxon>Arthropoda</taxon>
        <taxon>Hexapoda</taxon>
        <taxon>Insecta</taxon>
        <taxon>Pterygota</taxon>
        <taxon>Neoptera</taxon>
        <taxon>Paraneoptera</taxon>
        <taxon>Hemiptera</taxon>
        <taxon>Sternorrhyncha</taxon>
        <taxon>Aphidomorpha</taxon>
        <taxon>Aphidoidea</taxon>
        <taxon>Aphididae</taxon>
        <taxon>Lachninae</taxon>
        <taxon>Cinara</taxon>
    </lineage>
</organism>
<sequence>MRHPSWTEMQAGLVRVGRLTAEEKLSEDNDRHEHRPYGLVEGTDERAQLFTKCGTIRKKRCRNTAGDRKSSINVYMVYAEGAK</sequence>
<proteinExistence type="predicted"/>
<keyword evidence="2" id="KW-1185">Reference proteome</keyword>
<dbReference type="Proteomes" id="UP000325440">
    <property type="component" value="Unassembled WGS sequence"/>
</dbReference>
<evidence type="ECO:0000313" key="1">
    <source>
        <dbReference type="EMBL" id="VVC28542.1"/>
    </source>
</evidence>
<reference evidence="1 2" key="1">
    <citation type="submission" date="2019-08" db="EMBL/GenBank/DDBJ databases">
        <authorList>
            <person name="Alioto T."/>
            <person name="Alioto T."/>
            <person name="Gomez Garrido J."/>
        </authorList>
    </citation>
    <scope>NUCLEOTIDE SEQUENCE [LARGE SCALE GENOMIC DNA]</scope>
</reference>
<protein>
    <submittedName>
        <fullName evidence="1">Uncharacterized protein</fullName>
    </submittedName>
</protein>
<accession>A0A5E4M906</accession>
<dbReference type="AlphaFoldDB" id="A0A5E4M906"/>